<gene>
    <name evidence="1" type="ORF">E2C01_075068</name>
</gene>
<reference evidence="1 2" key="1">
    <citation type="submission" date="2019-05" db="EMBL/GenBank/DDBJ databases">
        <title>Another draft genome of Portunus trituberculatus and its Hox gene families provides insights of decapod evolution.</title>
        <authorList>
            <person name="Jeong J.-H."/>
            <person name="Song I."/>
            <person name="Kim S."/>
            <person name="Choi T."/>
            <person name="Kim D."/>
            <person name="Ryu S."/>
            <person name="Kim W."/>
        </authorList>
    </citation>
    <scope>NUCLEOTIDE SEQUENCE [LARGE SCALE GENOMIC DNA]</scope>
    <source>
        <tissue evidence="1">Muscle</tissue>
    </source>
</reference>
<organism evidence="1 2">
    <name type="scientific">Portunus trituberculatus</name>
    <name type="common">Swimming crab</name>
    <name type="synonym">Neptunus trituberculatus</name>
    <dbReference type="NCBI Taxonomy" id="210409"/>
    <lineage>
        <taxon>Eukaryota</taxon>
        <taxon>Metazoa</taxon>
        <taxon>Ecdysozoa</taxon>
        <taxon>Arthropoda</taxon>
        <taxon>Crustacea</taxon>
        <taxon>Multicrustacea</taxon>
        <taxon>Malacostraca</taxon>
        <taxon>Eumalacostraca</taxon>
        <taxon>Eucarida</taxon>
        <taxon>Decapoda</taxon>
        <taxon>Pleocyemata</taxon>
        <taxon>Brachyura</taxon>
        <taxon>Eubrachyura</taxon>
        <taxon>Portunoidea</taxon>
        <taxon>Portunidae</taxon>
        <taxon>Portuninae</taxon>
        <taxon>Portunus</taxon>
    </lineage>
</organism>
<dbReference type="Proteomes" id="UP000324222">
    <property type="component" value="Unassembled WGS sequence"/>
</dbReference>
<sequence length="74" mass="8366">MYFPSLPALRYTCSRGREYFCDSVSVVVVSAKWKAVIQAVQRSAVCLDRSECRELIQNVASAFQLLLVAEQHNI</sequence>
<name>A0A5B7II56_PORTR</name>
<evidence type="ECO:0000313" key="2">
    <source>
        <dbReference type="Proteomes" id="UP000324222"/>
    </source>
</evidence>
<proteinExistence type="predicted"/>
<accession>A0A5B7II56</accession>
<evidence type="ECO:0000313" key="1">
    <source>
        <dbReference type="EMBL" id="MPC80488.1"/>
    </source>
</evidence>
<comment type="caution">
    <text evidence="1">The sequence shown here is derived from an EMBL/GenBank/DDBJ whole genome shotgun (WGS) entry which is preliminary data.</text>
</comment>
<dbReference type="EMBL" id="VSRR010054167">
    <property type="protein sequence ID" value="MPC80488.1"/>
    <property type="molecule type" value="Genomic_DNA"/>
</dbReference>
<protein>
    <submittedName>
        <fullName evidence="1">Uncharacterized protein</fullName>
    </submittedName>
</protein>
<dbReference type="AlphaFoldDB" id="A0A5B7II56"/>
<keyword evidence="2" id="KW-1185">Reference proteome</keyword>